<evidence type="ECO:0000313" key="2">
    <source>
        <dbReference type="Proteomes" id="UP000297713"/>
    </source>
</evidence>
<dbReference type="Pfam" id="PF02012">
    <property type="entry name" value="BNR"/>
    <property type="match status" value="1"/>
</dbReference>
<organism evidence="1 2">
    <name type="scientific">Methylacidiphilum caldifontis</name>
    <dbReference type="NCBI Taxonomy" id="2795386"/>
    <lineage>
        <taxon>Bacteria</taxon>
        <taxon>Pseudomonadati</taxon>
        <taxon>Verrucomicrobiota</taxon>
        <taxon>Methylacidiphilae</taxon>
        <taxon>Methylacidiphilales</taxon>
        <taxon>Methylacidiphilaceae</taxon>
        <taxon>Methylacidiphilum (ex Ratnadevi et al. 2023)</taxon>
    </lineage>
</organism>
<keyword evidence="2" id="KW-1185">Reference proteome</keyword>
<dbReference type="PANTHER" id="PTHR12106">
    <property type="entry name" value="SORTILIN RELATED"/>
    <property type="match status" value="1"/>
</dbReference>
<sequence length="323" mass="36307">MLFDLVNTGGSGGGFGLGKPHFHLWDIDCWDEQICWSCGFGGVFKSVDGGYHWQTVKEPGGWYHIQLTAKEEIWLLEGFHGEAKGRLWHSTDNGQSWEEILPNQIKGFGGLICKGSVRFVLCNDYPSWISIDQGKTWQKINKLFGSLQASIPGDVRLENGFMIYVLGHKQELPYLLQSKDGGKSWKEIKLPEGLPYPRSLFFATSWMGWIGFGQGKILATTDGGGSWQLFQLPTYKEITALWFDQEGRGFAAVENDNYLKLADALYRTDDGGRSWKLILSGAKQFNKLLGFELKRFWAVGFSPGIPQNDLIAILNAKENKILP</sequence>
<dbReference type="SUPFAM" id="SSF50939">
    <property type="entry name" value="Sialidases"/>
    <property type="match status" value="1"/>
</dbReference>
<evidence type="ECO:0000313" key="1">
    <source>
        <dbReference type="EMBL" id="TFE66597.1"/>
    </source>
</evidence>
<dbReference type="InterPro" id="IPR015943">
    <property type="entry name" value="WD40/YVTN_repeat-like_dom_sf"/>
</dbReference>
<gene>
    <name evidence="1" type="ORF">A7Q10_02095</name>
</gene>
<dbReference type="InterPro" id="IPR050310">
    <property type="entry name" value="VPS10-sortilin"/>
</dbReference>
<protein>
    <recommendedName>
        <fullName evidence="3">Photosynthesis system II assembly factor Ycf48/Hcf136-like domain-containing protein</fullName>
    </recommendedName>
</protein>
<accession>A0A4Y8P8L9</accession>
<dbReference type="CDD" id="cd15482">
    <property type="entry name" value="Sialidase_non-viral"/>
    <property type="match status" value="1"/>
</dbReference>
<reference evidence="1 2" key="1">
    <citation type="submission" date="2016-05" db="EMBL/GenBank/DDBJ databases">
        <title>Diversity and Homogeneity among Thermoacidophilic Verrucomicrobia Methanotrophs Linked with Geographical Origin.</title>
        <authorList>
            <person name="Erikstad H.-A."/>
            <person name="Smestad N.B."/>
            <person name="Ceballos R.M."/>
            <person name="Birkeland N.-K."/>
        </authorList>
    </citation>
    <scope>NUCLEOTIDE SEQUENCE [LARGE SCALE GENOMIC DNA]</scope>
    <source>
        <strain evidence="1 2">Phi</strain>
    </source>
</reference>
<proteinExistence type="predicted"/>
<name>A0A4Y8P8L9_9BACT</name>
<dbReference type="EMBL" id="LXQC01000176">
    <property type="protein sequence ID" value="TFE66597.1"/>
    <property type="molecule type" value="Genomic_DNA"/>
</dbReference>
<dbReference type="Gene3D" id="2.130.10.10">
    <property type="entry name" value="YVTN repeat-like/Quinoprotein amine dehydrogenase"/>
    <property type="match status" value="2"/>
</dbReference>
<dbReference type="AlphaFoldDB" id="A0A4Y8P8L9"/>
<dbReference type="InterPro" id="IPR036278">
    <property type="entry name" value="Sialidase_sf"/>
</dbReference>
<dbReference type="PANTHER" id="PTHR12106:SF27">
    <property type="entry name" value="SORTILIN-RELATED RECEPTOR"/>
    <property type="match status" value="1"/>
</dbReference>
<dbReference type="InterPro" id="IPR002860">
    <property type="entry name" value="BNR_rpt"/>
</dbReference>
<comment type="caution">
    <text evidence="1">The sequence shown here is derived from an EMBL/GenBank/DDBJ whole genome shotgun (WGS) entry which is preliminary data.</text>
</comment>
<evidence type="ECO:0008006" key="3">
    <source>
        <dbReference type="Google" id="ProtNLM"/>
    </source>
</evidence>
<dbReference type="Proteomes" id="UP000297713">
    <property type="component" value="Unassembled WGS sequence"/>
</dbReference>